<organism evidence="1 2">
    <name type="scientific">Drosophila gunungcola</name>
    <name type="common">fruit fly</name>
    <dbReference type="NCBI Taxonomy" id="103775"/>
    <lineage>
        <taxon>Eukaryota</taxon>
        <taxon>Metazoa</taxon>
        <taxon>Ecdysozoa</taxon>
        <taxon>Arthropoda</taxon>
        <taxon>Hexapoda</taxon>
        <taxon>Insecta</taxon>
        <taxon>Pterygota</taxon>
        <taxon>Neoptera</taxon>
        <taxon>Endopterygota</taxon>
        <taxon>Diptera</taxon>
        <taxon>Brachycera</taxon>
        <taxon>Muscomorpha</taxon>
        <taxon>Ephydroidea</taxon>
        <taxon>Drosophilidae</taxon>
        <taxon>Drosophila</taxon>
        <taxon>Sophophora</taxon>
    </lineage>
</organism>
<name>A0A9Q0BWM9_9MUSC</name>
<protein>
    <submittedName>
        <fullName evidence="1">Uncharacterized protein</fullName>
    </submittedName>
</protein>
<keyword evidence="2" id="KW-1185">Reference proteome</keyword>
<proteinExistence type="predicted"/>
<gene>
    <name evidence="1" type="ORF">M5D96_002776</name>
</gene>
<dbReference type="Proteomes" id="UP001059596">
    <property type="component" value="Chromosome 3R"/>
</dbReference>
<dbReference type="EMBL" id="JAMKOV010000001">
    <property type="protein sequence ID" value="KAI8046565.1"/>
    <property type="molecule type" value="Genomic_DNA"/>
</dbReference>
<sequence>MKITPILYCVSGMPVCMEWLHYYRSAMGSNRTLNGIQIMPPYLFMKLTRDYRCSGNRNSDRNKDSLIACVLPHE</sequence>
<reference evidence="1" key="1">
    <citation type="journal article" date="2023" name="Genome Biol. Evol.">
        <title>Long-read-based Genome Assembly of Drosophila gunungcola Reveals Fewer Chemosensory Genes in Flower-breeding Species.</title>
        <authorList>
            <person name="Negi A."/>
            <person name="Liao B.Y."/>
            <person name="Yeh S.D."/>
        </authorList>
    </citation>
    <scope>NUCLEOTIDE SEQUENCE</scope>
    <source>
        <strain evidence="1">Sukarami</strain>
    </source>
</reference>
<comment type="caution">
    <text evidence="1">The sequence shown here is derived from an EMBL/GenBank/DDBJ whole genome shotgun (WGS) entry which is preliminary data.</text>
</comment>
<accession>A0A9Q0BWM9</accession>
<evidence type="ECO:0000313" key="1">
    <source>
        <dbReference type="EMBL" id="KAI8046565.1"/>
    </source>
</evidence>
<dbReference type="AlphaFoldDB" id="A0A9Q0BWM9"/>
<evidence type="ECO:0000313" key="2">
    <source>
        <dbReference type="Proteomes" id="UP001059596"/>
    </source>
</evidence>